<dbReference type="EMBL" id="LR798237">
    <property type="protein sequence ID" value="CAB5212608.1"/>
    <property type="molecule type" value="Genomic_DNA"/>
</dbReference>
<accession>A0A6J7WFY6</accession>
<protein>
    <submittedName>
        <fullName evidence="1">RNA polymerase sigma-70 region 2</fullName>
    </submittedName>
</protein>
<dbReference type="GO" id="GO:0003700">
    <property type="term" value="F:DNA-binding transcription factor activity"/>
    <property type="evidence" value="ECO:0007669"/>
    <property type="project" value="InterPro"/>
</dbReference>
<dbReference type="GO" id="GO:0006352">
    <property type="term" value="P:DNA-templated transcription initiation"/>
    <property type="evidence" value="ECO:0007669"/>
    <property type="project" value="InterPro"/>
</dbReference>
<gene>
    <name evidence="1" type="ORF">UFOVP187_35</name>
</gene>
<dbReference type="SUPFAM" id="SSF88946">
    <property type="entry name" value="Sigma2 domain of RNA polymerase sigma factors"/>
    <property type="match status" value="1"/>
</dbReference>
<sequence length="172" mass="20577">MKKEIELYIVNNYKELERICVKITENSGWAQDLLQDVLLQLYEKNEIKLDKLDDNNIKYYIVRCITTNWYSKTSPFYRKVRRESDLYSELKDITDPPVEDTNEKDERFMKIVEEEFGGLGWFHKDIFSRWIILGSHRSVSKQTTIPVTSIGTYIREAKETVKHNVFKRIKDE</sequence>
<organism evidence="1">
    <name type="scientific">uncultured Caudovirales phage</name>
    <dbReference type="NCBI Taxonomy" id="2100421"/>
    <lineage>
        <taxon>Viruses</taxon>
        <taxon>Duplodnaviria</taxon>
        <taxon>Heunggongvirae</taxon>
        <taxon>Uroviricota</taxon>
        <taxon>Caudoviricetes</taxon>
        <taxon>Peduoviridae</taxon>
        <taxon>Maltschvirus</taxon>
        <taxon>Maltschvirus maltsch</taxon>
    </lineage>
</organism>
<evidence type="ECO:0000313" key="1">
    <source>
        <dbReference type="EMBL" id="CAB5212608.1"/>
    </source>
</evidence>
<name>A0A6J7WFY6_9CAUD</name>
<dbReference type="InterPro" id="IPR013325">
    <property type="entry name" value="RNA_pol_sigma_r2"/>
</dbReference>
<reference evidence="1" key="1">
    <citation type="submission" date="2020-05" db="EMBL/GenBank/DDBJ databases">
        <authorList>
            <person name="Chiriac C."/>
            <person name="Salcher M."/>
            <person name="Ghai R."/>
            <person name="Kavagutti S V."/>
        </authorList>
    </citation>
    <scope>NUCLEOTIDE SEQUENCE</scope>
</reference>
<proteinExistence type="predicted"/>